<evidence type="ECO:0000256" key="10">
    <source>
        <dbReference type="ARBA" id="ARBA00023163"/>
    </source>
</evidence>
<feature type="compositionally biased region" description="Low complexity" evidence="12">
    <location>
        <begin position="124"/>
        <end position="146"/>
    </location>
</feature>
<evidence type="ECO:0000256" key="6">
    <source>
        <dbReference type="ARBA" id="ARBA00022833"/>
    </source>
</evidence>
<comment type="function">
    <text evidence="1">Putative transcription factor.</text>
</comment>
<dbReference type="GO" id="GO:0003700">
    <property type="term" value="F:DNA-binding transcription factor activity"/>
    <property type="evidence" value="ECO:0000318"/>
    <property type="project" value="GO_Central"/>
</dbReference>
<keyword evidence="9" id="KW-0371">Homeobox</keyword>
<dbReference type="InterPro" id="IPR006455">
    <property type="entry name" value="Homeodomain_ZF_HD"/>
</dbReference>
<feature type="compositionally biased region" description="Low complexity" evidence="12">
    <location>
        <begin position="230"/>
        <end position="246"/>
    </location>
</feature>
<keyword evidence="7" id="KW-0805">Transcription regulation</keyword>
<name>A0A0Q3K0M2_BRADI</name>
<evidence type="ECO:0000259" key="13">
    <source>
        <dbReference type="PROSITE" id="PS51523"/>
    </source>
</evidence>
<accession>A0A0Q3K0M2</accession>
<keyword evidence="8" id="KW-0238">DNA-binding</keyword>
<dbReference type="Gramene" id="KQK23371">
    <property type="protein sequence ID" value="KQK23371"/>
    <property type="gene ID" value="BRADI_1g73013v3"/>
</dbReference>
<evidence type="ECO:0000256" key="8">
    <source>
        <dbReference type="ARBA" id="ARBA00023125"/>
    </source>
</evidence>
<evidence type="ECO:0000256" key="9">
    <source>
        <dbReference type="ARBA" id="ARBA00023155"/>
    </source>
</evidence>
<dbReference type="PANTHER" id="PTHR31948:SF169">
    <property type="entry name" value="MINI ZINC FINGER PROTEIN 2"/>
    <property type="match status" value="1"/>
</dbReference>
<feature type="region of interest" description="Disordered" evidence="12">
    <location>
        <begin position="217"/>
        <end position="256"/>
    </location>
</feature>
<feature type="compositionally biased region" description="Pro residues" evidence="12">
    <location>
        <begin position="247"/>
        <end position="256"/>
    </location>
</feature>
<feature type="compositionally biased region" description="Basic and acidic residues" evidence="12">
    <location>
        <begin position="9"/>
        <end position="20"/>
    </location>
</feature>
<dbReference type="GO" id="GO:0000976">
    <property type="term" value="F:transcription cis-regulatory region binding"/>
    <property type="evidence" value="ECO:0000318"/>
    <property type="project" value="GO_Central"/>
</dbReference>
<evidence type="ECO:0000256" key="11">
    <source>
        <dbReference type="ARBA" id="ARBA00023242"/>
    </source>
</evidence>
<dbReference type="GO" id="GO:0005634">
    <property type="term" value="C:nucleus"/>
    <property type="evidence" value="ECO:0000318"/>
    <property type="project" value="GO_Central"/>
</dbReference>
<dbReference type="EMBL" id="CM000880">
    <property type="protein sequence ID" value="KQK23371.1"/>
    <property type="molecule type" value="Genomic_DNA"/>
</dbReference>
<feature type="region of interest" description="Disordered" evidence="12">
    <location>
        <begin position="1"/>
        <end position="21"/>
    </location>
</feature>
<dbReference type="OrthoDB" id="1929626at2759"/>
<keyword evidence="16" id="KW-1185">Reference proteome</keyword>
<dbReference type="GO" id="GO:0008270">
    <property type="term" value="F:zinc ion binding"/>
    <property type="evidence" value="ECO:0007669"/>
    <property type="project" value="UniProtKB-KW"/>
</dbReference>
<dbReference type="NCBIfam" id="TIGR01565">
    <property type="entry name" value="homeo_ZF_HD"/>
    <property type="match status" value="1"/>
</dbReference>
<dbReference type="GO" id="GO:0006355">
    <property type="term" value="P:regulation of DNA-templated transcription"/>
    <property type="evidence" value="ECO:0000318"/>
    <property type="project" value="GO_Central"/>
</dbReference>
<keyword evidence="11" id="KW-0539">Nucleus</keyword>
<dbReference type="STRING" id="15368.A0A0Q3K0M2"/>
<evidence type="ECO:0000313" key="14">
    <source>
        <dbReference type="EMBL" id="KQK23371.1"/>
    </source>
</evidence>
<reference evidence="14 15" key="1">
    <citation type="journal article" date="2010" name="Nature">
        <title>Genome sequencing and analysis of the model grass Brachypodium distachyon.</title>
        <authorList>
            <consortium name="International Brachypodium Initiative"/>
        </authorList>
    </citation>
    <scope>NUCLEOTIDE SEQUENCE [LARGE SCALE GENOMIC DNA]</scope>
    <source>
        <strain evidence="14 15">Bd21</strain>
    </source>
</reference>
<reference evidence="15" key="3">
    <citation type="submission" date="2018-08" db="UniProtKB">
        <authorList>
            <consortium name="EnsemblPlants"/>
        </authorList>
    </citation>
    <scope>IDENTIFICATION</scope>
    <source>
        <strain evidence="15">cv. Bd21</strain>
    </source>
</reference>
<dbReference type="PROSITE" id="PS51523">
    <property type="entry name" value="ZF_HD_DIMER"/>
    <property type="match status" value="1"/>
</dbReference>
<protein>
    <recommendedName>
        <fullName evidence="13">ZF-HD dimerization-type domain-containing protein</fullName>
    </recommendedName>
</protein>
<feature type="compositionally biased region" description="Pro residues" evidence="12">
    <location>
        <begin position="92"/>
        <end position="101"/>
    </location>
</feature>
<dbReference type="AlphaFoldDB" id="A0A0Q3K0M2"/>
<dbReference type="Pfam" id="PF04770">
    <property type="entry name" value="ZF-HD_dimer"/>
    <property type="match status" value="1"/>
</dbReference>
<dbReference type="InterPro" id="IPR006456">
    <property type="entry name" value="ZF_HD_homeobox_Cys/His_dimer"/>
</dbReference>
<evidence type="ECO:0000256" key="1">
    <source>
        <dbReference type="ARBA" id="ARBA00004049"/>
    </source>
</evidence>
<feature type="region of interest" description="Disordered" evidence="12">
    <location>
        <begin position="88"/>
        <end position="146"/>
    </location>
</feature>
<dbReference type="PANTHER" id="PTHR31948">
    <property type="entry name" value="ZINC-FINGER HOMEODOMAIN PROTEIN 2"/>
    <property type="match status" value="1"/>
</dbReference>
<dbReference type="EnsemblPlants" id="KQK23371">
    <property type="protein sequence ID" value="KQK23371"/>
    <property type="gene ID" value="BRADI_1g73013v3"/>
</dbReference>
<reference evidence="14" key="2">
    <citation type="submission" date="2017-06" db="EMBL/GenBank/DDBJ databases">
        <title>WGS assembly of Brachypodium distachyon.</title>
        <authorList>
            <consortium name="The International Brachypodium Initiative"/>
            <person name="Lucas S."/>
            <person name="Harmon-Smith M."/>
            <person name="Lail K."/>
            <person name="Tice H."/>
            <person name="Grimwood J."/>
            <person name="Bruce D."/>
            <person name="Barry K."/>
            <person name="Shu S."/>
            <person name="Lindquist E."/>
            <person name="Wang M."/>
            <person name="Pitluck S."/>
            <person name="Vogel J.P."/>
            <person name="Garvin D.F."/>
            <person name="Mockler T.C."/>
            <person name="Schmutz J."/>
            <person name="Rokhsar D."/>
            <person name="Bevan M.W."/>
        </authorList>
    </citation>
    <scope>NUCLEOTIDE SEQUENCE</scope>
    <source>
        <strain evidence="14">Bd21</strain>
    </source>
</reference>
<gene>
    <name evidence="15" type="primary">LOC104582418</name>
    <name evidence="14" type="ORF">BRADI_1g73013v3</name>
</gene>
<evidence type="ECO:0000256" key="2">
    <source>
        <dbReference type="ARBA" id="ARBA00004123"/>
    </source>
</evidence>
<sequence length="256" mass="28251">MTAQVEESNNPRRESDRAGRMSDVVSVRKAMYLDCIRNHAVALGQVGHCLDGCTEFVQPLGSRLNCEGCGCHRSFHRRVMFDVSISVSVSPTPQPQPPQRQPVPTAVLSGDSSATESDEDDFQRSVPAPQQQRRAPVAVAQQQQQQHYPAPLPMMVVAPEQVKRPRASFTTEQKTKMEELSERIGWFYKQRNRATIEEGCREIGVTSSAFKNWMNNTKTKRNKLRRASVSANNNNAAPPAAASCSPALPPPPPAST</sequence>
<dbReference type="Proteomes" id="UP000008810">
    <property type="component" value="Chromosome 1"/>
</dbReference>
<keyword evidence="5" id="KW-0863">Zinc-finger</keyword>
<feature type="domain" description="ZF-HD dimerization-type" evidence="13">
    <location>
        <begin position="32"/>
        <end position="79"/>
    </location>
</feature>
<comment type="subcellular location">
    <subcellularLocation>
        <location evidence="2">Nucleus</location>
    </subcellularLocation>
</comment>
<evidence type="ECO:0000256" key="7">
    <source>
        <dbReference type="ARBA" id="ARBA00023015"/>
    </source>
</evidence>
<dbReference type="Gene3D" id="1.10.10.60">
    <property type="entry name" value="Homeodomain-like"/>
    <property type="match status" value="1"/>
</dbReference>
<proteinExistence type="predicted"/>
<evidence type="ECO:0000313" key="16">
    <source>
        <dbReference type="Proteomes" id="UP000008810"/>
    </source>
</evidence>
<dbReference type="InterPro" id="IPR009057">
    <property type="entry name" value="Homeodomain-like_sf"/>
</dbReference>
<dbReference type="NCBIfam" id="TIGR01566">
    <property type="entry name" value="ZF_HD_prot_N"/>
    <property type="match status" value="1"/>
</dbReference>
<keyword evidence="6" id="KW-0862">Zinc</keyword>
<keyword evidence="4" id="KW-0479">Metal-binding</keyword>
<comment type="subunit">
    <text evidence="3">Homo- and heterodimer with other ZFHD proteins.</text>
</comment>
<evidence type="ECO:0000256" key="12">
    <source>
        <dbReference type="SAM" id="MobiDB-lite"/>
    </source>
</evidence>
<dbReference type="SUPFAM" id="SSF46689">
    <property type="entry name" value="Homeodomain-like"/>
    <property type="match status" value="1"/>
</dbReference>
<evidence type="ECO:0000256" key="4">
    <source>
        <dbReference type="ARBA" id="ARBA00022723"/>
    </source>
</evidence>
<evidence type="ECO:0000256" key="3">
    <source>
        <dbReference type="ARBA" id="ARBA00011416"/>
    </source>
</evidence>
<evidence type="ECO:0000313" key="15">
    <source>
        <dbReference type="EnsemblPlants" id="KQK23371"/>
    </source>
</evidence>
<evidence type="ECO:0000256" key="5">
    <source>
        <dbReference type="ARBA" id="ARBA00022771"/>
    </source>
</evidence>
<organism evidence="14">
    <name type="scientific">Brachypodium distachyon</name>
    <name type="common">Purple false brome</name>
    <name type="synonym">Trachynia distachya</name>
    <dbReference type="NCBI Taxonomy" id="15368"/>
    <lineage>
        <taxon>Eukaryota</taxon>
        <taxon>Viridiplantae</taxon>
        <taxon>Streptophyta</taxon>
        <taxon>Embryophyta</taxon>
        <taxon>Tracheophyta</taxon>
        <taxon>Spermatophyta</taxon>
        <taxon>Magnoliopsida</taxon>
        <taxon>Liliopsida</taxon>
        <taxon>Poales</taxon>
        <taxon>Poaceae</taxon>
        <taxon>BOP clade</taxon>
        <taxon>Pooideae</taxon>
        <taxon>Stipodae</taxon>
        <taxon>Brachypodieae</taxon>
        <taxon>Brachypodium</taxon>
    </lineage>
</organism>
<keyword evidence="10" id="KW-0804">Transcription</keyword>